<evidence type="ECO:0000313" key="2">
    <source>
        <dbReference type="Proteomes" id="UP001631969"/>
    </source>
</evidence>
<sequence length="395" mass="42725">MNTTRRGTPDFLLLILTFALVAFGLIMVFSASSMSAAYYNGDALFFTKKQILGIVLGIIGMIFCMNIHYTKLKKLTPLFFMIVMISLVLVPFIGKEVKGARSWFPIGPLQLQPSEFAKIAVVMYLAALIAKKEEKFRDFQKGLLPALFIVGMVAFLIMLQPDFGSAVILSMGALLVIIVGGANLKQLAFLGAVGGALVSVVLVIMFLANSEFGYRMERITTFLDPWADETGSGFHVIQSLYAFGHGGWTGAGFGQSIQKLHFLPAPHNDFIFSIIGEELGFLGSSLFLLVYLLFIWRGIIVALRATDTFASLTGIGIIGTIAIQALINLGGVTNSIPLTGVTLPLISYGGTSVLVTLASLGILLGISRDYNREAEEAHSRGTAAHNNRKKQAVSR</sequence>
<protein>
    <submittedName>
        <fullName evidence="1">Lipid II flippase FtsW</fullName>
    </submittedName>
</protein>
<organism evidence="1 2">
    <name type="scientific">Paenibacillus mesotrionivorans</name>
    <dbReference type="NCBI Taxonomy" id="3160968"/>
    <lineage>
        <taxon>Bacteria</taxon>
        <taxon>Bacillati</taxon>
        <taxon>Bacillota</taxon>
        <taxon>Bacilli</taxon>
        <taxon>Bacillales</taxon>
        <taxon>Paenibacillaceae</taxon>
        <taxon>Paenibacillus</taxon>
    </lineage>
</organism>
<reference evidence="1" key="1">
    <citation type="submission" date="2024-12" db="EMBL/GenBank/DDBJ databases">
        <authorList>
            <person name="Wu N."/>
        </authorList>
    </citation>
    <scope>NUCLEOTIDE SEQUENCE</scope>
    <source>
        <strain evidence="1">P15</strain>
    </source>
</reference>
<name>A0ACC7P758_9BACL</name>
<accession>A0ACC7P758</accession>
<evidence type="ECO:0000313" key="1">
    <source>
        <dbReference type="EMBL" id="MFM9330177.1"/>
    </source>
</evidence>
<dbReference type="Proteomes" id="UP001631969">
    <property type="component" value="Unassembled WGS sequence"/>
</dbReference>
<comment type="caution">
    <text evidence="1">The sequence shown here is derived from an EMBL/GenBank/DDBJ whole genome shotgun (WGS) entry which is preliminary data.</text>
</comment>
<dbReference type="EMBL" id="JBJURJ010000012">
    <property type="protein sequence ID" value="MFM9330177.1"/>
    <property type="molecule type" value="Genomic_DNA"/>
</dbReference>
<gene>
    <name evidence="1" type="primary">ftsW</name>
    <name evidence="1" type="ORF">ACI1P1_17900</name>
</gene>
<keyword evidence="2" id="KW-1185">Reference proteome</keyword>
<proteinExistence type="predicted"/>